<accession>A0A437LHK8</accession>
<reference evidence="1 2" key="1">
    <citation type="submission" date="2019-01" db="EMBL/GenBank/DDBJ databases">
        <authorList>
            <person name="Chen W.-M."/>
        </authorList>
    </citation>
    <scope>NUCLEOTIDE SEQUENCE [LARGE SCALE GENOMIC DNA]</scope>
    <source>
        <strain evidence="1 2">CCP-18</strain>
    </source>
</reference>
<dbReference type="Pfam" id="PF11161">
    <property type="entry name" value="DUF2944"/>
    <property type="match status" value="1"/>
</dbReference>
<name>A0A437LHK8_9BURK</name>
<comment type="caution">
    <text evidence="1">The sequence shown here is derived from an EMBL/GenBank/DDBJ whole genome shotgun (WGS) entry which is preliminary data.</text>
</comment>
<sequence length="169" mass="18824">MDDLVKAAMAKWPNVPDCRGWLGLDARGDWYLRDDACQAAGAFPRPKGSLLRHDKLREFIHRNYLAHADGRWYFQNGPQRVFVALEAAPLVLRLHDDGRVVDHTGETLGATAAVLDEGGWLYLATPKGLGLVHSLDMDLAADRLAKGDWALEELPRADLPARFGFVRQP</sequence>
<dbReference type="InterPro" id="IPR021332">
    <property type="entry name" value="DUF2944"/>
</dbReference>
<dbReference type="RefSeq" id="WP_127683270.1">
    <property type="nucleotide sequence ID" value="NZ_SACM01000003.1"/>
</dbReference>
<proteinExistence type="predicted"/>
<evidence type="ECO:0000313" key="2">
    <source>
        <dbReference type="Proteomes" id="UP000288587"/>
    </source>
</evidence>
<gene>
    <name evidence="1" type="ORF">EOD73_12130</name>
</gene>
<dbReference type="OrthoDB" id="7057642at2"/>
<evidence type="ECO:0000313" key="1">
    <source>
        <dbReference type="EMBL" id="RVT84868.1"/>
    </source>
</evidence>
<keyword evidence="2" id="KW-1185">Reference proteome</keyword>
<dbReference type="Proteomes" id="UP000288587">
    <property type="component" value="Unassembled WGS sequence"/>
</dbReference>
<protein>
    <submittedName>
        <fullName evidence="1">DUF2946 family protein</fullName>
    </submittedName>
</protein>
<dbReference type="EMBL" id="SACM01000003">
    <property type="protein sequence ID" value="RVT84868.1"/>
    <property type="molecule type" value="Genomic_DNA"/>
</dbReference>
<organism evidence="1 2">
    <name type="scientific">Inhella crocodyli</name>
    <dbReference type="NCBI Taxonomy" id="2499851"/>
    <lineage>
        <taxon>Bacteria</taxon>
        <taxon>Pseudomonadati</taxon>
        <taxon>Pseudomonadota</taxon>
        <taxon>Betaproteobacteria</taxon>
        <taxon>Burkholderiales</taxon>
        <taxon>Sphaerotilaceae</taxon>
        <taxon>Inhella</taxon>
    </lineage>
</organism>
<dbReference type="AlphaFoldDB" id="A0A437LHK8"/>